<organism evidence="3">
    <name type="scientific">Taenia asiatica</name>
    <name type="common">Asian tapeworm</name>
    <dbReference type="NCBI Taxonomy" id="60517"/>
    <lineage>
        <taxon>Eukaryota</taxon>
        <taxon>Metazoa</taxon>
        <taxon>Spiralia</taxon>
        <taxon>Lophotrochozoa</taxon>
        <taxon>Platyhelminthes</taxon>
        <taxon>Cestoda</taxon>
        <taxon>Eucestoda</taxon>
        <taxon>Cyclophyllidea</taxon>
        <taxon>Taeniidae</taxon>
        <taxon>Taenia</taxon>
    </lineage>
</organism>
<evidence type="ECO:0000313" key="3">
    <source>
        <dbReference type="WBParaSite" id="TASK_0000687401-mRNA-1"/>
    </source>
</evidence>
<evidence type="ECO:0000313" key="2">
    <source>
        <dbReference type="Proteomes" id="UP000282613"/>
    </source>
</evidence>
<reference evidence="3" key="1">
    <citation type="submission" date="2017-02" db="UniProtKB">
        <authorList>
            <consortium name="WormBaseParasite"/>
        </authorList>
    </citation>
    <scope>IDENTIFICATION</scope>
</reference>
<sequence>MISISVAVPDPTLNAPVLLSLDPKLEQTGVAKAECGHFDGFMRHLQKLDKGHFPGSPMWVVPPPPRWGVCQYV</sequence>
<proteinExistence type="predicted"/>
<evidence type="ECO:0000313" key="1">
    <source>
        <dbReference type="EMBL" id="VDK37471.1"/>
    </source>
</evidence>
<reference evidence="1 2" key="2">
    <citation type="submission" date="2018-11" db="EMBL/GenBank/DDBJ databases">
        <authorList>
            <consortium name="Pathogen Informatics"/>
        </authorList>
    </citation>
    <scope>NUCLEOTIDE SEQUENCE [LARGE SCALE GENOMIC DNA]</scope>
</reference>
<dbReference type="EMBL" id="UYRS01018546">
    <property type="protein sequence ID" value="VDK37471.1"/>
    <property type="molecule type" value="Genomic_DNA"/>
</dbReference>
<dbReference type="Proteomes" id="UP000282613">
    <property type="component" value="Unassembled WGS sequence"/>
</dbReference>
<protein>
    <submittedName>
        <fullName evidence="1 3">Uncharacterized protein</fullName>
    </submittedName>
</protein>
<keyword evidence="2" id="KW-1185">Reference proteome</keyword>
<accession>A0A0R3W8Z1</accession>
<dbReference type="AlphaFoldDB" id="A0A0R3W8Z1"/>
<name>A0A0R3W8Z1_TAEAS</name>
<dbReference type="WBParaSite" id="TASK_0000687401-mRNA-1">
    <property type="protein sequence ID" value="TASK_0000687401-mRNA-1"/>
    <property type="gene ID" value="TASK_0000687401"/>
</dbReference>
<gene>
    <name evidence="1" type="ORF">TASK_LOCUS6875</name>
</gene>